<name>A0A6H1ZC01_9ZZZZ</name>
<dbReference type="EMBL" id="MT141555">
    <property type="protein sequence ID" value="QJA66472.1"/>
    <property type="molecule type" value="Genomic_DNA"/>
</dbReference>
<dbReference type="EMBL" id="MT145188">
    <property type="protein sequence ID" value="QJI04678.1"/>
    <property type="molecule type" value="Genomic_DNA"/>
</dbReference>
<dbReference type="AlphaFoldDB" id="A0A6H1ZC01"/>
<organism evidence="1">
    <name type="scientific">viral metagenome</name>
    <dbReference type="NCBI Taxonomy" id="1070528"/>
    <lineage>
        <taxon>unclassified sequences</taxon>
        <taxon>metagenomes</taxon>
        <taxon>organismal metagenomes</taxon>
    </lineage>
</organism>
<dbReference type="EMBL" id="MT144640">
    <property type="protein sequence ID" value="QJH96115.1"/>
    <property type="molecule type" value="Genomic_DNA"/>
</dbReference>
<evidence type="ECO:0000313" key="1">
    <source>
        <dbReference type="EMBL" id="QJA44961.1"/>
    </source>
</evidence>
<evidence type="ECO:0000313" key="3">
    <source>
        <dbReference type="EMBL" id="QJH96115.1"/>
    </source>
</evidence>
<protein>
    <submittedName>
        <fullName evidence="1">Putative primase</fullName>
    </submittedName>
</protein>
<accession>A0A6H1ZC01</accession>
<evidence type="ECO:0000313" key="2">
    <source>
        <dbReference type="EMBL" id="QJA66472.1"/>
    </source>
</evidence>
<gene>
    <name evidence="4" type="ORF">MM415A00105_0070</name>
    <name evidence="2" type="ORF">MM415B00347_0040</name>
    <name evidence="1" type="ORF">TM448A00170_0052</name>
    <name evidence="3" type="ORF">TM448B00622_0010</name>
</gene>
<reference evidence="1" key="1">
    <citation type="submission" date="2020-03" db="EMBL/GenBank/DDBJ databases">
        <title>The deep terrestrial virosphere.</title>
        <authorList>
            <person name="Holmfeldt K."/>
            <person name="Nilsson E."/>
            <person name="Simone D."/>
            <person name="Lopez-Fernandez M."/>
            <person name="Wu X."/>
            <person name="de Brujin I."/>
            <person name="Lundin D."/>
            <person name="Andersson A."/>
            <person name="Bertilsson S."/>
            <person name="Dopson M."/>
        </authorList>
    </citation>
    <scope>NUCLEOTIDE SEQUENCE</scope>
    <source>
        <strain evidence="4">MM415A00105</strain>
        <strain evidence="2">MM415B00347</strain>
        <strain evidence="1">TM448A00170</strain>
        <strain evidence="3">TM448B00622</strain>
    </source>
</reference>
<evidence type="ECO:0000313" key="4">
    <source>
        <dbReference type="EMBL" id="QJI04678.1"/>
    </source>
</evidence>
<dbReference type="EMBL" id="MT143983">
    <property type="protein sequence ID" value="QJA44961.1"/>
    <property type="molecule type" value="Genomic_DNA"/>
</dbReference>
<proteinExistence type="predicted"/>
<sequence>MPDLTRKLPDWLKGYMLYTENTEPPTLFRKWTGISCIASAMQRKIRVDWGPSLTWYPNLYIVLVGPSATGKGTAMNAGFDIISKIPSVKTAPEATSLQALISNLKDNNLTDFNPETGEHAYHSSMTIFSEEFTVFLGYHNSELMSTLCNWYDCREKWEYDTIKRSKEKIHGVWVNLIGGTTPDLIRSSLPYESIGGGLTSRIIFIYEEKPEKLVTMPTATDKEKHLYDCLVQDLEKISLLSGSFNWTEGFMRAWDTWCREDRINPPFRDPKFDGYNGRRRVHLMKLSMIVNTSHGQHDLILSEDDLIDAANILAEAEKKMALTFKGVGRSDIADLMFRANMFLMASKTDELSYREFARYFESDADKPTLDRLLDTLEAVGTAVVIKRPGADSIVKILRREVN</sequence>